<gene>
    <name evidence="2" type="ORF">EXIGLDRAFT_784009</name>
</gene>
<proteinExistence type="predicted"/>
<evidence type="ECO:0000256" key="1">
    <source>
        <dbReference type="SAM" id="MobiDB-lite"/>
    </source>
</evidence>
<organism evidence="2 3">
    <name type="scientific">Exidia glandulosa HHB12029</name>
    <dbReference type="NCBI Taxonomy" id="1314781"/>
    <lineage>
        <taxon>Eukaryota</taxon>
        <taxon>Fungi</taxon>
        <taxon>Dikarya</taxon>
        <taxon>Basidiomycota</taxon>
        <taxon>Agaricomycotina</taxon>
        <taxon>Agaricomycetes</taxon>
        <taxon>Auriculariales</taxon>
        <taxon>Exidiaceae</taxon>
        <taxon>Exidia</taxon>
    </lineage>
</organism>
<dbReference type="Proteomes" id="UP000077266">
    <property type="component" value="Unassembled WGS sequence"/>
</dbReference>
<evidence type="ECO:0000313" key="3">
    <source>
        <dbReference type="Proteomes" id="UP000077266"/>
    </source>
</evidence>
<accession>A0A166MRA2</accession>
<feature type="region of interest" description="Disordered" evidence="1">
    <location>
        <begin position="1"/>
        <end position="21"/>
    </location>
</feature>
<sequence length="70" mass="7876">MAPVRSNNTSGVNGNGRPALERWPQLPDLIAQYIRDSFTAPRMIEDLARVHKIYISDDRHALNSARTDEG</sequence>
<keyword evidence="3" id="KW-1185">Reference proteome</keyword>
<name>A0A166MRA2_EXIGL</name>
<protein>
    <submittedName>
        <fullName evidence="2">Uncharacterized protein</fullName>
    </submittedName>
</protein>
<dbReference type="AlphaFoldDB" id="A0A166MRA2"/>
<reference evidence="2 3" key="1">
    <citation type="journal article" date="2016" name="Mol. Biol. Evol.">
        <title>Comparative Genomics of Early-Diverging Mushroom-Forming Fungi Provides Insights into the Origins of Lignocellulose Decay Capabilities.</title>
        <authorList>
            <person name="Nagy L.G."/>
            <person name="Riley R."/>
            <person name="Tritt A."/>
            <person name="Adam C."/>
            <person name="Daum C."/>
            <person name="Floudas D."/>
            <person name="Sun H."/>
            <person name="Yadav J.S."/>
            <person name="Pangilinan J."/>
            <person name="Larsson K.H."/>
            <person name="Matsuura K."/>
            <person name="Barry K."/>
            <person name="Labutti K."/>
            <person name="Kuo R."/>
            <person name="Ohm R.A."/>
            <person name="Bhattacharya S.S."/>
            <person name="Shirouzu T."/>
            <person name="Yoshinaga Y."/>
            <person name="Martin F.M."/>
            <person name="Grigoriev I.V."/>
            <person name="Hibbett D.S."/>
        </authorList>
    </citation>
    <scope>NUCLEOTIDE SEQUENCE [LARGE SCALE GENOMIC DNA]</scope>
    <source>
        <strain evidence="2 3">HHB12029</strain>
    </source>
</reference>
<feature type="compositionally biased region" description="Polar residues" evidence="1">
    <location>
        <begin position="1"/>
        <end position="12"/>
    </location>
</feature>
<dbReference type="EMBL" id="KV426962">
    <property type="protein sequence ID" value="KZV78314.1"/>
    <property type="molecule type" value="Genomic_DNA"/>
</dbReference>
<evidence type="ECO:0000313" key="2">
    <source>
        <dbReference type="EMBL" id="KZV78314.1"/>
    </source>
</evidence>
<dbReference type="InParanoid" id="A0A166MRA2"/>